<comment type="caution">
    <text evidence="1">The sequence shown here is derived from an EMBL/GenBank/DDBJ whole genome shotgun (WGS) entry which is preliminary data.</text>
</comment>
<dbReference type="Gene3D" id="2.60.450.10">
    <property type="entry name" value="Lipopolysaccharide (LPS) transport protein A like domain"/>
    <property type="match status" value="1"/>
</dbReference>
<protein>
    <recommendedName>
        <fullName evidence="3">LPS export ABC transporter periplasmic protein LptC</fullName>
    </recommendedName>
</protein>
<sequence length="171" mass="19846">MVIKIFGVLIALFTIIFTILTLQDPYSLNLKSYSLDFKNMEAKNLNIYETNSSAIKAYYKANSWERYNDKDIFHYFTTLNFDFNLSANTLELLNNQKNKIVFEGNVSYIDLNGTKILSQKVKFNPDEKIISTDVGFKAFLNKNRIDGNVLVYDLKKKTLQIEGVKAWIQEK</sequence>
<evidence type="ECO:0000313" key="2">
    <source>
        <dbReference type="Proteomes" id="UP000292583"/>
    </source>
</evidence>
<gene>
    <name evidence="1" type="ORF">DU473_07240</name>
</gene>
<dbReference type="Proteomes" id="UP000292583">
    <property type="component" value="Unassembled WGS sequence"/>
</dbReference>
<organism evidence="1 2">
    <name type="scientific">Campylobacter novaezeelandiae</name>
    <dbReference type="NCBI Taxonomy" id="2267891"/>
    <lineage>
        <taxon>Bacteria</taxon>
        <taxon>Pseudomonadati</taxon>
        <taxon>Campylobacterota</taxon>
        <taxon>Epsilonproteobacteria</taxon>
        <taxon>Campylobacterales</taxon>
        <taxon>Campylobacteraceae</taxon>
        <taxon>Campylobacter</taxon>
    </lineage>
</organism>
<name>A0A4Q9JST4_9BACT</name>
<evidence type="ECO:0000313" key="1">
    <source>
        <dbReference type="EMBL" id="TBR79387.1"/>
    </source>
</evidence>
<keyword evidence="2" id="KW-1185">Reference proteome</keyword>
<dbReference type="AlphaFoldDB" id="A0A4Q9JST4"/>
<dbReference type="RefSeq" id="WP_131163173.1">
    <property type="nucleotide sequence ID" value="NZ_CP076657.1"/>
</dbReference>
<proteinExistence type="predicted"/>
<accession>A0A4Q9JST4</accession>
<reference evidence="1 2" key="1">
    <citation type="submission" date="2018-07" db="EMBL/GenBank/DDBJ databases">
        <title>Campylobacter zealandensis sp. nov., isolated from birds and water in New Zealand.</title>
        <authorList>
            <person name="Wilkinson D.A."/>
            <person name="Biggs P.J."/>
            <person name="French N.P."/>
            <person name="Midwinter A.C."/>
        </authorList>
    </citation>
    <scope>NUCLEOTIDE SEQUENCE [LARGE SCALE GENOMIC DNA]</scope>
    <source>
        <strain evidence="1 2">B423b</strain>
    </source>
</reference>
<dbReference type="Pfam" id="PF06835">
    <property type="entry name" value="LptC"/>
    <property type="match status" value="1"/>
</dbReference>
<dbReference type="EMBL" id="QPGR01000016">
    <property type="protein sequence ID" value="TBR79387.1"/>
    <property type="molecule type" value="Genomic_DNA"/>
</dbReference>
<evidence type="ECO:0008006" key="3">
    <source>
        <dbReference type="Google" id="ProtNLM"/>
    </source>
</evidence>
<dbReference type="OrthoDB" id="5363397at2"/>
<dbReference type="InterPro" id="IPR010664">
    <property type="entry name" value="LipoPS_assembly_LptC-rel"/>
</dbReference>